<protein>
    <recommendedName>
        <fullName evidence="3">Ribosomal protein S17</fullName>
    </recommendedName>
</protein>
<evidence type="ECO:0000313" key="2">
    <source>
        <dbReference type="Proteomes" id="UP001497744"/>
    </source>
</evidence>
<geneLocation type="apicoplast" evidence="1"/>
<gene>
    <name evidence="1" type="ORF">BcabD6B2_58820</name>
</gene>
<dbReference type="AlphaFoldDB" id="A0AAV4M2K9"/>
<dbReference type="Proteomes" id="UP001497744">
    <property type="component" value="Unassembled WGS sequence"/>
</dbReference>
<accession>A0AAV4M2K9</accession>
<dbReference type="EMBL" id="BPLF01000008">
    <property type="protein sequence ID" value="GIX66445.1"/>
    <property type="molecule type" value="Genomic_DNA"/>
</dbReference>
<comment type="caution">
    <text evidence="1">The sequence shown here is derived from an EMBL/GenBank/DDBJ whole genome shotgun (WGS) entry which is preliminary data.</text>
</comment>
<keyword evidence="1" id="KW-0933">Apicoplast</keyword>
<evidence type="ECO:0000313" key="1">
    <source>
        <dbReference type="EMBL" id="GIX66445.1"/>
    </source>
</evidence>
<organism evidence="1 2">
    <name type="scientific">Babesia caballi</name>
    <dbReference type="NCBI Taxonomy" id="5871"/>
    <lineage>
        <taxon>Eukaryota</taxon>
        <taxon>Sar</taxon>
        <taxon>Alveolata</taxon>
        <taxon>Apicomplexa</taxon>
        <taxon>Aconoidasida</taxon>
        <taxon>Piroplasmida</taxon>
        <taxon>Babesiidae</taxon>
        <taxon>Babesia</taxon>
    </lineage>
</organism>
<evidence type="ECO:0008006" key="3">
    <source>
        <dbReference type="Google" id="ProtNLM"/>
    </source>
</evidence>
<keyword evidence="2" id="KW-1185">Reference proteome</keyword>
<keyword evidence="1" id="KW-0934">Plastid</keyword>
<sequence>MNLNNTINIILSKYFKDFNFAHTYRHYKKLFKIDKKYKLKIKKNKKNQFKYKLNLLNSFYSYNYSYISKYIYYNVYKSKYMKQIFIDKNNTFNTVILYYNKIFIKKKNRKKV</sequence>
<name>A0AAV4M2K9_BABCB</name>
<reference evidence="1 2" key="1">
    <citation type="submission" date="2021-06" db="EMBL/GenBank/DDBJ databases">
        <title>Genome sequence of Babesia caballi.</title>
        <authorList>
            <person name="Yamagishi J."/>
            <person name="Kidaka T."/>
            <person name="Ochi A."/>
        </authorList>
    </citation>
    <scope>NUCLEOTIDE SEQUENCE [LARGE SCALE GENOMIC DNA]</scope>
    <source>
        <strain evidence="1">USDA-D6B2</strain>
    </source>
</reference>
<proteinExistence type="predicted"/>